<dbReference type="EMBL" id="LR796743">
    <property type="protein sequence ID" value="CAB4163702.1"/>
    <property type="molecule type" value="Genomic_DNA"/>
</dbReference>
<proteinExistence type="predicted"/>
<sequence length="38" mass="4109">MKIIATIADDNRPEGWPEDYTADSHGVTVEGAHAQIEA</sequence>
<gene>
    <name evidence="1" type="ORF">UFOVP813_44</name>
</gene>
<organism evidence="1">
    <name type="scientific">uncultured Caudovirales phage</name>
    <dbReference type="NCBI Taxonomy" id="2100421"/>
    <lineage>
        <taxon>Viruses</taxon>
        <taxon>Duplodnaviria</taxon>
        <taxon>Heunggongvirae</taxon>
        <taxon>Uroviricota</taxon>
        <taxon>Caudoviricetes</taxon>
        <taxon>Peduoviridae</taxon>
        <taxon>Maltschvirus</taxon>
        <taxon>Maltschvirus maltsch</taxon>
    </lineage>
</organism>
<protein>
    <submittedName>
        <fullName evidence="1">Uncharacterized protein</fullName>
    </submittedName>
</protein>
<accession>A0A6J5NY15</accession>
<evidence type="ECO:0000313" key="1">
    <source>
        <dbReference type="EMBL" id="CAB4163702.1"/>
    </source>
</evidence>
<name>A0A6J5NY15_9CAUD</name>
<reference evidence="1" key="1">
    <citation type="submission" date="2020-04" db="EMBL/GenBank/DDBJ databases">
        <authorList>
            <person name="Chiriac C."/>
            <person name="Salcher M."/>
            <person name="Ghai R."/>
            <person name="Kavagutti S V."/>
        </authorList>
    </citation>
    <scope>NUCLEOTIDE SEQUENCE</scope>
</reference>